<evidence type="ECO:0000313" key="1">
    <source>
        <dbReference type="EMBL" id="KAG5610580.1"/>
    </source>
</evidence>
<proteinExistence type="predicted"/>
<reference evidence="1 2" key="1">
    <citation type="submission" date="2020-09" db="EMBL/GenBank/DDBJ databases">
        <title>De no assembly of potato wild relative species, Solanum commersonii.</title>
        <authorList>
            <person name="Cho K."/>
        </authorList>
    </citation>
    <scope>NUCLEOTIDE SEQUENCE [LARGE SCALE GENOMIC DNA]</scope>
    <source>
        <strain evidence="1">LZ3.2</strain>
        <tissue evidence="1">Leaf</tissue>
    </source>
</reference>
<accession>A0A9J5ZGH4</accession>
<dbReference type="Proteomes" id="UP000824120">
    <property type="component" value="Chromosome 4"/>
</dbReference>
<gene>
    <name evidence="1" type="ORF">H5410_021861</name>
</gene>
<keyword evidence="2" id="KW-1185">Reference proteome</keyword>
<name>A0A9J5ZGH4_SOLCO</name>
<dbReference type="EMBL" id="JACXVP010000004">
    <property type="protein sequence ID" value="KAG5610580.1"/>
    <property type="molecule type" value="Genomic_DNA"/>
</dbReference>
<evidence type="ECO:0000313" key="2">
    <source>
        <dbReference type="Proteomes" id="UP000824120"/>
    </source>
</evidence>
<comment type="caution">
    <text evidence="1">The sequence shown here is derived from an EMBL/GenBank/DDBJ whole genome shotgun (WGS) entry which is preliminary data.</text>
</comment>
<sequence>MKWNSQRIAEQSHEAVPYQRLKMRRGSRLKLEGDEIDQTMDCRVYWRSRITSPKGPLQHKFSNTINTSKTLILGCFWLAQERGRKTKTTKLLAGGIRSTWVQLERVNPSPSPIHLARESEWAKAEAMLNAVTQCLRETELI</sequence>
<organism evidence="1 2">
    <name type="scientific">Solanum commersonii</name>
    <name type="common">Commerson's wild potato</name>
    <name type="synonym">Commerson's nightshade</name>
    <dbReference type="NCBI Taxonomy" id="4109"/>
    <lineage>
        <taxon>Eukaryota</taxon>
        <taxon>Viridiplantae</taxon>
        <taxon>Streptophyta</taxon>
        <taxon>Embryophyta</taxon>
        <taxon>Tracheophyta</taxon>
        <taxon>Spermatophyta</taxon>
        <taxon>Magnoliopsida</taxon>
        <taxon>eudicotyledons</taxon>
        <taxon>Gunneridae</taxon>
        <taxon>Pentapetalae</taxon>
        <taxon>asterids</taxon>
        <taxon>lamiids</taxon>
        <taxon>Solanales</taxon>
        <taxon>Solanaceae</taxon>
        <taxon>Solanoideae</taxon>
        <taxon>Solaneae</taxon>
        <taxon>Solanum</taxon>
    </lineage>
</organism>
<protein>
    <submittedName>
        <fullName evidence="1">Uncharacterized protein</fullName>
    </submittedName>
</protein>
<dbReference type="AlphaFoldDB" id="A0A9J5ZGH4"/>